<dbReference type="Gene3D" id="1.10.287.810">
    <property type="entry name" value="Mitochondrial import inner membrane translocase subunit tim13 like domains"/>
    <property type="match status" value="1"/>
</dbReference>
<dbReference type="Pfam" id="PF02953">
    <property type="entry name" value="zf-Tim10_DDP"/>
    <property type="match status" value="1"/>
</dbReference>
<keyword evidence="3 7" id="KW-0653">Protein transport</keyword>
<keyword evidence="7" id="KW-0813">Transport</keyword>
<keyword evidence="5" id="KW-0472">Membrane</keyword>
<dbReference type="EMBL" id="LK052889">
    <property type="protein sequence ID" value="CDR40005.1"/>
    <property type="molecule type" value="Genomic_DNA"/>
</dbReference>
<evidence type="ECO:0000256" key="4">
    <source>
        <dbReference type="ARBA" id="ARBA00023010"/>
    </source>
</evidence>
<evidence type="ECO:0000256" key="6">
    <source>
        <dbReference type="ARBA" id="ARBA00023157"/>
    </source>
</evidence>
<evidence type="ECO:0000259" key="8">
    <source>
        <dbReference type="Pfam" id="PF02953"/>
    </source>
</evidence>
<comment type="subunit">
    <text evidence="7">Heterohexamer.</text>
</comment>
<name>A0A061AQW9_CYBFA</name>
<accession>A0A061AQW9</accession>
<protein>
    <recommendedName>
        <fullName evidence="7">Mitochondrial import inner membrane translocase subunit</fullName>
    </recommendedName>
</protein>
<dbReference type="PhylomeDB" id="A0A061AQW9"/>
<feature type="domain" description="Tim10-like" evidence="8">
    <location>
        <begin position="22"/>
        <end position="83"/>
    </location>
</feature>
<dbReference type="AlphaFoldDB" id="A0A061AQW9"/>
<dbReference type="SUPFAM" id="SSF144122">
    <property type="entry name" value="Tim10-like"/>
    <property type="match status" value="1"/>
</dbReference>
<dbReference type="VEuPathDB" id="FungiDB:BON22_2327"/>
<evidence type="ECO:0000313" key="9">
    <source>
        <dbReference type="EMBL" id="CDR40005.1"/>
    </source>
</evidence>
<evidence type="ECO:0000256" key="2">
    <source>
        <dbReference type="ARBA" id="ARBA00022792"/>
    </source>
</evidence>
<organism evidence="9">
    <name type="scientific">Cyberlindnera fabianii</name>
    <name type="common">Yeast</name>
    <name type="synonym">Hansenula fabianii</name>
    <dbReference type="NCBI Taxonomy" id="36022"/>
    <lineage>
        <taxon>Eukaryota</taxon>
        <taxon>Fungi</taxon>
        <taxon>Dikarya</taxon>
        <taxon>Ascomycota</taxon>
        <taxon>Saccharomycotina</taxon>
        <taxon>Saccharomycetes</taxon>
        <taxon>Phaffomycetales</taxon>
        <taxon>Phaffomycetaceae</taxon>
        <taxon>Cyberlindnera</taxon>
    </lineage>
</organism>
<evidence type="ECO:0000256" key="5">
    <source>
        <dbReference type="ARBA" id="ARBA00023136"/>
    </source>
</evidence>
<dbReference type="InterPro" id="IPR035427">
    <property type="entry name" value="Tim10-like_dom_sf"/>
</dbReference>
<keyword evidence="2 7" id="KW-0999">Mitochondrion inner membrane</keyword>
<dbReference type="InterPro" id="IPR004217">
    <property type="entry name" value="Tim10-like"/>
</dbReference>
<dbReference type="GO" id="GO:0005743">
    <property type="term" value="C:mitochondrial inner membrane"/>
    <property type="evidence" value="ECO:0007669"/>
    <property type="project" value="UniProtKB-SubCell"/>
</dbReference>
<gene>
    <name evidence="9" type="ORF">CYFA0S_04e01486g</name>
</gene>
<comment type="domain">
    <text evidence="7">The twin CX3C motif contains 4 conserved Cys residues that form 2 disulfide bonds in the mitochondrial intermembrane space.</text>
</comment>
<comment type="function">
    <text evidence="7">Mitochondrial intermembrane chaperone that participates in the import and insertion of some multi-pass transmembrane proteins into the mitochondrial inner membrane. Also required for the transfer of beta-barrel precursors from the TOM complex to the sorting and assembly machinery (SAM complex) of the outer membrane. Acts as a chaperone-like protein that protects the hydrophobic precursors from aggregation and guide them through the mitochondrial intermembrane space.</text>
</comment>
<evidence type="ECO:0000256" key="3">
    <source>
        <dbReference type="ARBA" id="ARBA00022927"/>
    </source>
</evidence>
<dbReference type="OrthoDB" id="344165at2759"/>
<proteinExistence type="inferred from homology"/>
<evidence type="ECO:0000256" key="7">
    <source>
        <dbReference type="RuleBase" id="RU367043"/>
    </source>
</evidence>
<dbReference type="GO" id="GO:0015031">
    <property type="term" value="P:protein transport"/>
    <property type="evidence" value="ECO:0007669"/>
    <property type="project" value="UniProtKB-KW"/>
</dbReference>
<evidence type="ECO:0000256" key="1">
    <source>
        <dbReference type="ARBA" id="ARBA00006720"/>
    </source>
</evidence>
<keyword evidence="6 7" id="KW-1015">Disulfide bond</keyword>
<comment type="similarity">
    <text evidence="1 7">Belongs to the small Tim family.</text>
</comment>
<keyword evidence="7" id="KW-0143">Chaperone</keyword>
<keyword evidence="7" id="KW-0496">Mitochondrion</keyword>
<comment type="subcellular location">
    <subcellularLocation>
        <location evidence="7">Mitochondrion inner membrane</location>
        <topology evidence="7">Peripheral membrane protein</topology>
        <orientation evidence="7">Intermembrane side</orientation>
    </subcellularLocation>
</comment>
<reference evidence="9" key="1">
    <citation type="journal article" date="2014" name="Genome Announc.">
        <title>Genome sequence of the yeast Cyberlindnera fabianii (Hansenula fabianii).</title>
        <authorList>
            <person name="Freel K.C."/>
            <person name="Sarilar V."/>
            <person name="Neuveglise C."/>
            <person name="Devillers H."/>
            <person name="Friedrich A."/>
            <person name="Schacherer J."/>
        </authorList>
    </citation>
    <scope>NUCLEOTIDE SEQUENCE</scope>
    <source>
        <strain evidence="9">YJS4271</strain>
    </source>
</reference>
<sequence>MSSLTQQDLASLDEGSRKEILQFIEAENSKSKVQTSIHQFTDMCFKKCVTQVGNGQVSAQEESCLSNCINRFLDTNIRVVQGYVSIALHILSASTCTFIIVTNNLFTVSKLLRVSSDSTYLDHYVESRQKFTCT</sequence>
<keyword evidence="4 7" id="KW-0811">Translocation</keyword>